<comment type="caution">
    <text evidence="2">The sequence shown here is derived from an EMBL/GenBank/DDBJ whole genome shotgun (WGS) entry which is preliminary data.</text>
</comment>
<dbReference type="RefSeq" id="WP_353111759.1">
    <property type="nucleotide sequence ID" value="NZ_APND01000003.1"/>
</dbReference>
<dbReference type="EMBL" id="APND01000003">
    <property type="protein sequence ID" value="MES1929996.1"/>
    <property type="molecule type" value="Genomic_DNA"/>
</dbReference>
<evidence type="ECO:0000256" key="1">
    <source>
        <dbReference type="SAM" id="Phobius"/>
    </source>
</evidence>
<reference evidence="2 3" key="1">
    <citation type="submission" date="2013-03" db="EMBL/GenBank/DDBJ databases">
        <title>Salinisphaera dokdonensis CL-ES53 Genome Sequencing.</title>
        <authorList>
            <person name="Li C."/>
            <person name="Lai Q."/>
            <person name="Shao Z."/>
        </authorList>
    </citation>
    <scope>NUCLEOTIDE SEQUENCE [LARGE SCALE GENOMIC DNA]</scope>
    <source>
        <strain evidence="2 3">CL-ES53</strain>
    </source>
</reference>
<sequence length="70" mass="7992">MKFLFGLLLFSFLGWLAVRLLIVKLRRMRGETTPEQKGPRTVTLVCLALIGIYAVLILWRLYTDGFSAFG</sequence>
<organism evidence="2 3">
    <name type="scientific">Salinisphaera dokdonensis CL-ES53</name>
    <dbReference type="NCBI Taxonomy" id="1304272"/>
    <lineage>
        <taxon>Bacteria</taxon>
        <taxon>Pseudomonadati</taxon>
        <taxon>Pseudomonadota</taxon>
        <taxon>Gammaproteobacteria</taxon>
        <taxon>Salinisphaerales</taxon>
        <taxon>Salinisphaeraceae</taxon>
        <taxon>Salinisphaera</taxon>
    </lineage>
</organism>
<feature type="transmembrane region" description="Helical" evidence="1">
    <location>
        <begin position="6"/>
        <end position="22"/>
    </location>
</feature>
<name>A0ABV2B292_9GAMM</name>
<protein>
    <submittedName>
        <fullName evidence="2">Uncharacterized protein</fullName>
    </submittedName>
</protein>
<keyword evidence="1" id="KW-1133">Transmembrane helix</keyword>
<dbReference type="Proteomes" id="UP001460888">
    <property type="component" value="Unassembled WGS sequence"/>
</dbReference>
<keyword evidence="1" id="KW-0472">Membrane</keyword>
<keyword evidence="1" id="KW-0812">Transmembrane</keyword>
<gene>
    <name evidence="2" type="ORF">SADO_12099</name>
</gene>
<accession>A0ABV2B292</accession>
<evidence type="ECO:0000313" key="2">
    <source>
        <dbReference type="EMBL" id="MES1929996.1"/>
    </source>
</evidence>
<feature type="transmembrane region" description="Helical" evidence="1">
    <location>
        <begin position="42"/>
        <end position="62"/>
    </location>
</feature>
<proteinExistence type="predicted"/>
<evidence type="ECO:0000313" key="3">
    <source>
        <dbReference type="Proteomes" id="UP001460888"/>
    </source>
</evidence>
<keyword evidence="3" id="KW-1185">Reference proteome</keyword>